<feature type="region of interest" description="Disordered" evidence="14">
    <location>
        <begin position="711"/>
        <end position="731"/>
    </location>
</feature>
<name>A0A660L0R1_9ACTN</name>
<dbReference type="GO" id="GO:0008658">
    <property type="term" value="F:penicillin binding"/>
    <property type="evidence" value="ECO:0007669"/>
    <property type="project" value="InterPro"/>
</dbReference>
<dbReference type="InterPro" id="IPR036138">
    <property type="entry name" value="PBP_dimer_sf"/>
</dbReference>
<feature type="transmembrane region" description="Helical" evidence="15">
    <location>
        <begin position="20"/>
        <end position="40"/>
    </location>
</feature>
<evidence type="ECO:0000256" key="1">
    <source>
        <dbReference type="ARBA" id="ARBA00004167"/>
    </source>
</evidence>
<feature type="domain" description="Penicillin-binding protein transpeptidase" evidence="16">
    <location>
        <begin position="350"/>
        <end position="704"/>
    </location>
</feature>
<keyword evidence="18" id="KW-0808">Transferase</keyword>
<reference evidence="18 19" key="1">
    <citation type="submission" date="2018-10" db="EMBL/GenBank/DDBJ databases">
        <title>Genomic Encyclopedia of Archaeal and Bacterial Type Strains, Phase II (KMG-II): from individual species to whole genera.</title>
        <authorList>
            <person name="Goeker M."/>
        </authorList>
    </citation>
    <scope>NUCLEOTIDE SEQUENCE [LARGE SCALE GENOMIC DNA]</scope>
    <source>
        <strain evidence="18 19">DSM 14954</strain>
    </source>
</reference>
<comment type="subcellular location">
    <subcellularLocation>
        <location evidence="2">Cell membrane</location>
    </subcellularLocation>
    <subcellularLocation>
        <location evidence="1">Membrane</location>
        <topology evidence="1">Single-pass membrane protein</topology>
    </subcellularLocation>
</comment>
<evidence type="ECO:0000256" key="10">
    <source>
        <dbReference type="ARBA" id="ARBA00022984"/>
    </source>
</evidence>
<dbReference type="AlphaFoldDB" id="A0A660L0R1"/>
<keyword evidence="19" id="KW-1185">Reference proteome</keyword>
<comment type="caution">
    <text evidence="18">The sequence shown here is derived from an EMBL/GenBank/DDBJ whole genome shotgun (WGS) entry which is preliminary data.</text>
</comment>
<evidence type="ECO:0000256" key="12">
    <source>
        <dbReference type="ARBA" id="ARBA00023136"/>
    </source>
</evidence>
<keyword evidence="7 15" id="KW-0812">Transmembrane</keyword>
<evidence type="ECO:0000256" key="4">
    <source>
        <dbReference type="ARBA" id="ARBA00022475"/>
    </source>
</evidence>
<dbReference type="NCBIfam" id="TIGR03423">
    <property type="entry name" value="pbp2_mrdA"/>
    <property type="match status" value="1"/>
</dbReference>
<dbReference type="GO" id="GO:0009252">
    <property type="term" value="P:peptidoglycan biosynthetic process"/>
    <property type="evidence" value="ECO:0007669"/>
    <property type="project" value="UniProtKB-KW"/>
</dbReference>
<dbReference type="Proteomes" id="UP000278962">
    <property type="component" value="Unassembled WGS sequence"/>
</dbReference>
<evidence type="ECO:0000313" key="19">
    <source>
        <dbReference type="Proteomes" id="UP000278962"/>
    </source>
</evidence>
<evidence type="ECO:0000259" key="16">
    <source>
        <dbReference type="Pfam" id="PF00905"/>
    </source>
</evidence>
<evidence type="ECO:0000256" key="8">
    <source>
        <dbReference type="ARBA" id="ARBA00022801"/>
    </source>
</evidence>
<evidence type="ECO:0000256" key="9">
    <source>
        <dbReference type="ARBA" id="ARBA00022960"/>
    </source>
</evidence>
<gene>
    <name evidence="18" type="ORF">C8N24_4474</name>
</gene>
<keyword evidence="4" id="KW-1003">Cell membrane</keyword>
<proteinExistence type="inferred from homology"/>
<evidence type="ECO:0000313" key="18">
    <source>
        <dbReference type="EMBL" id="RKQ86462.1"/>
    </source>
</evidence>
<dbReference type="GO" id="GO:0005886">
    <property type="term" value="C:plasma membrane"/>
    <property type="evidence" value="ECO:0007669"/>
    <property type="project" value="UniProtKB-SubCell"/>
</dbReference>
<evidence type="ECO:0000256" key="5">
    <source>
        <dbReference type="ARBA" id="ARBA00022519"/>
    </source>
</evidence>
<dbReference type="EMBL" id="RBIL01000002">
    <property type="protein sequence ID" value="RKQ86462.1"/>
    <property type="molecule type" value="Genomic_DNA"/>
</dbReference>
<feature type="compositionally biased region" description="Low complexity" evidence="14">
    <location>
        <begin position="713"/>
        <end position="724"/>
    </location>
</feature>
<dbReference type="GO" id="GO:0008360">
    <property type="term" value="P:regulation of cell shape"/>
    <property type="evidence" value="ECO:0007669"/>
    <property type="project" value="UniProtKB-KW"/>
</dbReference>
<dbReference type="Pfam" id="PF00905">
    <property type="entry name" value="Transpeptidase"/>
    <property type="match status" value="1"/>
</dbReference>
<organism evidence="18 19">
    <name type="scientific">Solirubrobacter pauli</name>
    <dbReference type="NCBI Taxonomy" id="166793"/>
    <lineage>
        <taxon>Bacteria</taxon>
        <taxon>Bacillati</taxon>
        <taxon>Actinomycetota</taxon>
        <taxon>Thermoleophilia</taxon>
        <taxon>Solirubrobacterales</taxon>
        <taxon>Solirubrobacteraceae</taxon>
        <taxon>Solirubrobacter</taxon>
    </lineage>
</organism>
<keyword evidence="6" id="KW-0645">Protease</keyword>
<keyword evidence="8" id="KW-0378">Hydrolase</keyword>
<evidence type="ECO:0000256" key="14">
    <source>
        <dbReference type="SAM" id="MobiDB-lite"/>
    </source>
</evidence>
<dbReference type="PANTHER" id="PTHR30627">
    <property type="entry name" value="PEPTIDOGLYCAN D,D-TRANSPEPTIDASE"/>
    <property type="match status" value="1"/>
</dbReference>
<sequence>MPQRVEERLRPITPQLAWRVAVLGGIAFVLFGIVFFRLWYLQVLTGDTARVAASQNGRRTERIEAPRGDIVDRNAQALVRTKKAAVVQLVPSSLPASVLKQASDYQKALSAAETERLANERRYDAFVRSLKDDGRKTTKEEDEERKTLKKAASTARKVALPTIPPNEKDLAELYRRVGEAIGMTPKTIHERVIRSVADTPYSNVTIKSDVELAKFNYMRERPEYFKGVEVAYVYQREYPEGKLAAQLFGSVSEISAEQLKEKKYKDVAQGTRVGKTGLEYQYDKYLRGTDGATRLVVDAFGSRDDERKVSVTNPKQGQRLRLTIDSDLQKTGEQALAEAIQSSKYQTRAGAFLAMDPRNGEILAMGSAPSFDANWFAKPFTQKRYDYLTSDSTDAPLLNRATESAYPSASTFKVVTALAALEEGLITPTRKVDDDGGTWKYGGREWKNAQDAVFGPVDIVKGLAVSSDIFFYKLGAQANNGSVIQRWADKLGFGNKTGIDLPNERPGLVPNRKWRNTEYEKYVKCVKKAGLSAGTTEALFECGGIERGWSGGDNVNLSVGQGDLQVTPLQVAVAYSALENNGTIVKPHLGKAIEDGNGIPLQEFRPKAKRKIKLNPRDRAAVLEGLRGAAQEEGGTSAQVWKGWPMSEFPIYGKTGTAERPPNADQSWYACFVRDKGRPIVVVVTVEKGGFGAETAAPAARKILSEWFDVSSPAPKADTPPDTAVETTVTR</sequence>
<keyword evidence="9" id="KW-0133">Cell shape</keyword>
<accession>A0A660L0R1</accession>
<dbReference type="GO" id="GO:0071555">
    <property type="term" value="P:cell wall organization"/>
    <property type="evidence" value="ECO:0007669"/>
    <property type="project" value="UniProtKB-KW"/>
</dbReference>
<dbReference type="SUPFAM" id="SSF56519">
    <property type="entry name" value="Penicillin binding protein dimerisation domain"/>
    <property type="match status" value="1"/>
</dbReference>
<dbReference type="GO" id="GO:0006508">
    <property type="term" value="P:proteolysis"/>
    <property type="evidence" value="ECO:0007669"/>
    <property type="project" value="UniProtKB-KW"/>
</dbReference>
<protein>
    <submittedName>
        <fullName evidence="18">Peptidoglycan glycosyltransferase</fullName>
    </submittedName>
</protein>
<dbReference type="InterPro" id="IPR017790">
    <property type="entry name" value="Penicillin-binding_protein_2"/>
</dbReference>
<evidence type="ECO:0000256" key="13">
    <source>
        <dbReference type="ARBA" id="ARBA00023316"/>
    </source>
</evidence>
<dbReference type="Pfam" id="PF03717">
    <property type="entry name" value="PBP_dimer"/>
    <property type="match status" value="1"/>
</dbReference>
<dbReference type="InterPro" id="IPR050515">
    <property type="entry name" value="Beta-lactam/transpept"/>
</dbReference>
<keyword evidence="13" id="KW-0961">Cell wall biogenesis/degradation</keyword>
<dbReference type="InterPro" id="IPR001460">
    <property type="entry name" value="PCN-bd_Tpept"/>
</dbReference>
<evidence type="ECO:0000256" key="2">
    <source>
        <dbReference type="ARBA" id="ARBA00004236"/>
    </source>
</evidence>
<keyword evidence="12 15" id="KW-0472">Membrane</keyword>
<dbReference type="Gene3D" id="3.30.1390.30">
    <property type="entry name" value="Penicillin-binding protein 2a, domain 3"/>
    <property type="match status" value="1"/>
</dbReference>
<dbReference type="OrthoDB" id="9766847at2"/>
<evidence type="ECO:0000256" key="3">
    <source>
        <dbReference type="ARBA" id="ARBA00007171"/>
    </source>
</evidence>
<evidence type="ECO:0000256" key="6">
    <source>
        <dbReference type="ARBA" id="ARBA00022670"/>
    </source>
</evidence>
<dbReference type="SUPFAM" id="SSF56601">
    <property type="entry name" value="beta-lactamase/transpeptidase-like"/>
    <property type="match status" value="1"/>
</dbReference>
<dbReference type="InterPro" id="IPR012338">
    <property type="entry name" value="Beta-lactam/transpept-like"/>
</dbReference>
<keyword evidence="5" id="KW-0997">Cell inner membrane</keyword>
<dbReference type="GO" id="GO:0016740">
    <property type="term" value="F:transferase activity"/>
    <property type="evidence" value="ECO:0007669"/>
    <property type="project" value="UniProtKB-KW"/>
</dbReference>
<dbReference type="Gene3D" id="3.40.710.10">
    <property type="entry name" value="DD-peptidase/beta-lactamase superfamily"/>
    <property type="match status" value="1"/>
</dbReference>
<evidence type="ECO:0000256" key="11">
    <source>
        <dbReference type="ARBA" id="ARBA00022989"/>
    </source>
</evidence>
<dbReference type="GO" id="GO:0071972">
    <property type="term" value="F:peptidoglycan L,D-transpeptidase activity"/>
    <property type="evidence" value="ECO:0007669"/>
    <property type="project" value="TreeGrafter"/>
</dbReference>
<keyword evidence="11 15" id="KW-1133">Transmembrane helix</keyword>
<feature type="domain" description="Penicillin-binding protein dimerisation" evidence="17">
    <location>
        <begin position="63"/>
        <end position="302"/>
    </location>
</feature>
<dbReference type="Gene3D" id="3.90.1310.10">
    <property type="entry name" value="Penicillin-binding protein 2a (Domain 2)"/>
    <property type="match status" value="2"/>
</dbReference>
<dbReference type="InterPro" id="IPR005311">
    <property type="entry name" value="PBP_dimer"/>
</dbReference>
<evidence type="ECO:0000256" key="7">
    <source>
        <dbReference type="ARBA" id="ARBA00022692"/>
    </source>
</evidence>
<keyword evidence="10" id="KW-0573">Peptidoglycan synthesis</keyword>
<dbReference type="PANTHER" id="PTHR30627:SF2">
    <property type="entry name" value="PEPTIDOGLYCAN D,D-TRANSPEPTIDASE MRDA"/>
    <property type="match status" value="1"/>
</dbReference>
<dbReference type="RefSeq" id="WP_121254212.1">
    <property type="nucleotide sequence ID" value="NZ_RBIL01000002.1"/>
</dbReference>
<evidence type="ECO:0000256" key="15">
    <source>
        <dbReference type="SAM" id="Phobius"/>
    </source>
</evidence>
<dbReference type="GO" id="GO:0009002">
    <property type="term" value="F:serine-type D-Ala-D-Ala carboxypeptidase activity"/>
    <property type="evidence" value="ECO:0007669"/>
    <property type="project" value="InterPro"/>
</dbReference>
<evidence type="ECO:0000259" key="17">
    <source>
        <dbReference type="Pfam" id="PF03717"/>
    </source>
</evidence>
<comment type="similarity">
    <text evidence="3">Belongs to the transpeptidase family.</text>
</comment>